<feature type="transmembrane region" description="Helical" evidence="2">
    <location>
        <begin position="86"/>
        <end position="107"/>
    </location>
</feature>
<dbReference type="OrthoDB" id="2953893at2759"/>
<proteinExistence type="predicted"/>
<organism evidence="4 5">
    <name type="scientific">Collybia nuda</name>
    <dbReference type="NCBI Taxonomy" id="64659"/>
    <lineage>
        <taxon>Eukaryota</taxon>
        <taxon>Fungi</taxon>
        <taxon>Dikarya</taxon>
        <taxon>Basidiomycota</taxon>
        <taxon>Agaricomycotina</taxon>
        <taxon>Agaricomycetes</taxon>
        <taxon>Agaricomycetidae</taxon>
        <taxon>Agaricales</taxon>
        <taxon>Tricholomatineae</taxon>
        <taxon>Clitocybaceae</taxon>
        <taxon>Collybia</taxon>
    </lineage>
</organism>
<reference evidence="4" key="1">
    <citation type="submission" date="2020-11" db="EMBL/GenBank/DDBJ databases">
        <authorList>
            <consortium name="DOE Joint Genome Institute"/>
            <person name="Ahrendt S."/>
            <person name="Riley R."/>
            <person name="Andreopoulos W."/>
            <person name="Labutti K."/>
            <person name="Pangilinan J."/>
            <person name="Ruiz-Duenas F.J."/>
            <person name="Barrasa J.M."/>
            <person name="Sanchez-Garcia M."/>
            <person name="Camarero S."/>
            <person name="Miyauchi S."/>
            <person name="Serrano A."/>
            <person name="Linde D."/>
            <person name="Babiker R."/>
            <person name="Drula E."/>
            <person name="Ayuso-Fernandez I."/>
            <person name="Pacheco R."/>
            <person name="Padilla G."/>
            <person name="Ferreira P."/>
            <person name="Barriuso J."/>
            <person name="Kellner H."/>
            <person name="Castanera R."/>
            <person name="Alfaro M."/>
            <person name="Ramirez L."/>
            <person name="Pisabarro A.G."/>
            <person name="Kuo A."/>
            <person name="Tritt A."/>
            <person name="Lipzen A."/>
            <person name="He G."/>
            <person name="Yan M."/>
            <person name="Ng V."/>
            <person name="Cullen D."/>
            <person name="Martin F."/>
            <person name="Rosso M.-N."/>
            <person name="Henrissat B."/>
            <person name="Hibbett D."/>
            <person name="Martinez A.T."/>
            <person name="Grigoriev I.V."/>
        </authorList>
    </citation>
    <scope>NUCLEOTIDE SEQUENCE</scope>
    <source>
        <strain evidence="4">CBS 247.69</strain>
    </source>
</reference>
<feature type="compositionally biased region" description="Basic and acidic residues" evidence="1">
    <location>
        <begin position="313"/>
        <end position="322"/>
    </location>
</feature>
<feature type="transmembrane region" description="Helical" evidence="2">
    <location>
        <begin position="15"/>
        <end position="36"/>
    </location>
</feature>
<evidence type="ECO:0000256" key="2">
    <source>
        <dbReference type="SAM" id="Phobius"/>
    </source>
</evidence>
<evidence type="ECO:0000313" key="4">
    <source>
        <dbReference type="EMBL" id="KAF9460010.1"/>
    </source>
</evidence>
<evidence type="ECO:0000256" key="1">
    <source>
        <dbReference type="SAM" id="MobiDB-lite"/>
    </source>
</evidence>
<gene>
    <name evidence="4" type="ORF">BDZ94DRAFT_1311874</name>
</gene>
<accession>A0A9P5Y2F7</accession>
<keyword evidence="2" id="KW-0472">Membrane</keyword>
<feature type="transmembrane region" description="Helical" evidence="2">
    <location>
        <begin position="162"/>
        <end position="181"/>
    </location>
</feature>
<dbReference type="InterPro" id="IPR045339">
    <property type="entry name" value="DUF6534"/>
</dbReference>
<feature type="domain" description="DUF6534" evidence="3">
    <location>
        <begin position="166"/>
        <end position="251"/>
    </location>
</feature>
<keyword evidence="2" id="KW-1133">Transmembrane helix</keyword>
<feature type="transmembrane region" description="Helical" evidence="2">
    <location>
        <begin position="119"/>
        <end position="142"/>
    </location>
</feature>
<feature type="transmembrane region" description="Helical" evidence="2">
    <location>
        <begin position="201"/>
        <end position="223"/>
    </location>
</feature>
<dbReference type="Pfam" id="PF20152">
    <property type="entry name" value="DUF6534"/>
    <property type="match status" value="1"/>
</dbReference>
<protein>
    <recommendedName>
        <fullName evidence="3">DUF6534 domain-containing protein</fullName>
    </recommendedName>
</protein>
<evidence type="ECO:0000313" key="5">
    <source>
        <dbReference type="Proteomes" id="UP000807353"/>
    </source>
</evidence>
<feature type="region of interest" description="Disordered" evidence="1">
    <location>
        <begin position="313"/>
        <end position="337"/>
    </location>
</feature>
<evidence type="ECO:0000259" key="3">
    <source>
        <dbReference type="Pfam" id="PF20152"/>
    </source>
</evidence>
<dbReference type="AlphaFoldDB" id="A0A9P5Y2F7"/>
<dbReference type="PANTHER" id="PTHR40465">
    <property type="entry name" value="CHROMOSOME 1, WHOLE GENOME SHOTGUN SEQUENCE"/>
    <property type="match status" value="1"/>
</dbReference>
<sequence>MPIPTDIEKSTAPLLLGYILNWGLYGSLCVQVYYYYLAFPKDRLVLKGLVYGLCLMETAQSILIAHDLFKIFAFGYGNVAELIDPQLTWVIAPIMTGIGNFTVQAYFAHRIHIISGSKIPGIIILMLALMQSISAVVCGVQVQLANDFTAIQDEAPTTTTIWLVGSAVCDIIIALFMIYFLSRRATGFSDTQAMITKIMRLTVETGSLTATVAIIDVVLFIAFKSRNYHVAPALILGKLYSNTLVTSLNSRLVIVGSRNSTSTDEINSYRSRGTIIDSAQRMRFPGVASRLRKGDTSVTVNIERQVWNNDIPMDRLDGHDSSAESTRGKVRVMEDLA</sequence>
<comment type="caution">
    <text evidence="4">The sequence shown here is derived from an EMBL/GenBank/DDBJ whole genome shotgun (WGS) entry which is preliminary data.</text>
</comment>
<keyword evidence="5" id="KW-1185">Reference proteome</keyword>
<dbReference type="Proteomes" id="UP000807353">
    <property type="component" value="Unassembled WGS sequence"/>
</dbReference>
<dbReference type="EMBL" id="MU150306">
    <property type="protein sequence ID" value="KAF9460010.1"/>
    <property type="molecule type" value="Genomic_DNA"/>
</dbReference>
<dbReference type="PANTHER" id="PTHR40465:SF1">
    <property type="entry name" value="DUF6534 DOMAIN-CONTAINING PROTEIN"/>
    <property type="match status" value="1"/>
</dbReference>
<name>A0A9P5Y2F7_9AGAR</name>
<feature type="transmembrane region" description="Helical" evidence="2">
    <location>
        <begin position="48"/>
        <end position="66"/>
    </location>
</feature>
<keyword evidence="2" id="KW-0812">Transmembrane</keyword>